<dbReference type="AlphaFoldDB" id="A0A1F5Y1A9"/>
<gene>
    <name evidence="2" type="ORF">A3G54_03830</name>
</gene>
<name>A0A1F5Y1A9_9BACT</name>
<accession>A0A1F5Y1A9</accession>
<dbReference type="STRING" id="1798364.A3G54_03830"/>
<sequence length="714" mass="79598">MNPNTELLKFIQQSLSAGKSKDEVIKALKDTGWQDADIAAGFSEIEKTSTAPVQPQPAQFQQPGQFQQQPRSYKKLIISISAGIVVVALLGGGAYAYFMKLGPFAHAPYAEDNLMSGILLAASKIDTSSYSISASVSVGKRDADAEPFSSKLTLGNAAREMYKNDSARAQNAGAILQYLQTLGYSQKTNPYPATAKQLLVDAGKQKYYYTSKLSITDPKTEEEYGYRRSGDGKNFELTINFETDNAIVQLKKIYNFKPEATRIEGKRVTFTKDSSSYLYISSEPPKPFLVSLQEMVNYAPPEMNVSFSASAQTDWEKETADWKFNGDATGDLGDLTYKLNADALKKDGIYYLRVNNIPSIFLGFIGNIKGQWIKIDPNAATSSEDASYGDFSYFTNEVPDAEKKYKENRRELLELIQKAATIADEEKLFAFENAPRSENVEGRSLYRYDLKIRKEAVALFYERLIKEADKKSLTTDYSLIADRGYLEYLKSPEFNEAFDYYDKNAKLTLWADANGYPAIITYTIRAVPSDSATTLKDKQINIVFKVVISDINKEVKIDAPKDSKTFYEISDEISGGALSIARMKARDARRMADLSQLRLAFELYYDEKNGYPAKLSDVSPKYSQTLPTDPTTKAQYYYTYHTLKNSRDSYHLGASLESRDSVGLANDKDCNSKTDKGCGAKGSGAWSSTAGFDGDDSRGCGGEIDRYCYDILPF</sequence>
<keyword evidence="1" id="KW-0472">Membrane</keyword>
<keyword evidence="1" id="KW-0812">Transmembrane</keyword>
<evidence type="ECO:0008006" key="4">
    <source>
        <dbReference type="Google" id="ProtNLM"/>
    </source>
</evidence>
<feature type="transmembrane region" description="Helical" evidence="1">
    <location>
        <begin position="76"/>
        <end position="98"/>
    </location>
</feature>
<evidence type="ECO:0000313" key="3">
    <source>
        <dbReference type="Proteomes" id="UP000178894"/>
    </source>
</evidence>
<evidence type="ECO:0000313" key="2">
    <source>
        <dbReference type="EMBL" id="OGF93862.1"/>
    </source>
</evidence>
<reference evidence="2 3" key="1">
    <citation type="journal article" date="2016" name="Nat. Commun.">
        <title>Thousands of microbial genomes shed light on interconnected biogeochemical processes in an aquifer system.</title>
        <authorList>
            <person name="Anantharaman K."/>
            <person name="Brown C.T."/>
            <person name="Hug L.A."/>
            <person name="Sharon I."/>
            <person name="Castelle C.J."/>
            <person name="Probst A.J."/>
            <person name="Thomas B.C."/>
            <person name="Singh A."/>
            <person name="Wilkins M.J."/>
            <person name="Karaoz U."/>
            <person name="Brodie E.L."/>
            <person name="Williams K.H."/>
            <person name="Hubbard S.S."/>
            <person name="Banfield J.F."/>
        </authorList>
    </citation>
    <scope>NUCLEOTIDE SEQUENCE [LARGE SCALE GENOMIC DNA]</scope>
</reference>
<protein>
    <recommendedName>
        <fullName evidence="4">Type II secretion system protein GspG C-terminal domain-containing protein</fullName>
    </recommendedName>
</protein>
<keyword evidence="1" id="KW-1133">Transmembrane helix</keyword>
<organism evidence="2 3">
    <name type="scientific">Candidatus Giovannonibacteria bacterium RIFCSPLOWO2_12_FULL_44_15</name>
    <dbReference type="NCBI Taxonomy" id="1798364"/>
    <lineage>
        <taxon>Bacteria</taxon>
        <taxon>Candidatus Giovannoniibacteriota</taxon>
    </lineage>
</organism>
<comment type="caution">
    <text evidence="2">The sequence shown here is derived from an EMBL/GenBank/DDBJ whole genome shotgun (WGS) entry which is preliminary data.</text>
</comment>
<evidence type="ECO:0000256" key="1">
    <source>
        <dbReference type="SAM" id="Phobius"/>
    </source>
</evidence>
<proteinExistence type="predicted"/>
<dbReference type="EMBL" id="MFIQ01000002">
    <property type="protein sequence ID" value="OGF93862.1"/>
    <property type="molecule type" value="Genomic_DNA"/>
</dbReference>
<dbReference type="Gene3D" id="3.30.700.10">
    <property type="entry name" value="Glycoprotein, Type 4 Pilin"/>
    <property type="match status" value="1"/>
</dbReference>
<dbReference type="Proteomes" id="UP000178894">
    <property type="component" value="Unassembled WGS sequence"/>
</dbReference>